<evidence type="ECO:0000256" key="1">
    <source>
        <dbReference type="SAM" id="MobiDB-lite"/>
    </source>
</evidence>
<sequence>MKRGKQRGEVVVAGPKRATALSPGSEASSSRGNETSTLGEEESVEFPLEFGEEIITFDSPIHAYDPTETALAMAGGSCSSGSGQQAGGVKKRRSIKSEASIELVGPMEVDGSVKSMGAVTFTGDFSVRDRIEAYGDIDVNGSLTCSSKVKSFGSLQINGSTLCTDKLKIFGKLQITGTLECHAEIEVWGAVTINGYMKCNKLTAYGSLTTVGDQSWYEVEDTETVWGAKLIQRDDFEG</sequence>
<dbReference type="Proteomes" id="UP001174691">
    <property type="component" value="Unassembled WGS sequence"/>
</dbReference>
<evidence type="ECO:0000313" key="3">
    <source>
        <dbReference type="Proteomes" id="UP001174691"/>
    </source>
</evidence>
<feature type="compositionally biased region" description="Polar residues" evidence="1">
    <location>
        <begin position="25"/>
        <end position="38"/>
    </location>
</feature>
<dbReference type="EMBL" id="JANBVN010000079">
    <property type="protein sequence ID" value="KAJ9149580.1"/>
    <property type="molecule type" value="Genomic_DNA"/>
</dbReference>
<comment type="caution">
    <text evidence="2">The sequence shown here is derived from an EMBL/GenBank/DDBJ whole genome shotgun (WGS) entry which is preliminary data.</text>
</comment>
<organism evidence="2 3">
    <name type="scientific">Coniochaeta hoffmannii</name>
    <dbReference type="NCBI Taxonomy" id="91930"/>
    <lineage>
        <taxon>Eukaryota</taxon>
        <taxon>Fungi</taxon>
        <taxon>Dikarya</taxon>
        <taxon>Ascomycota</taxon>
        <taxon>Pezizomycotina</taxon>
        <taxon>Sordariomycetes</taxon>
        <taxon>Sordariomycetidae</taxon>
        <taxon>Coniochaetales</taxon>
        <taxon>Coniochaetaceae</taxon>
        <taxon>Coniochaeta</taxon>
    </lineage>
</organism>
<proteinExistence type="predicted"/>
<reference evidence="2" key="1">
    <citation type="submission" date="2022-07" db="EMBL/GenBank/DDBJ databases">
        <title>Fungi with potential for degradation of polypropylene.</title>
        <authorList>
            <person name="Gostincar C."/>
        </authorList>
    </citation>
    <scope>NUCLEOTIDE SEQUENCE</scope>
    <source>
        <strain evidence="2">EXF-13287</strain>
    </source>
</reference>
<evidence type="ECO:0008006" key="4">
    <source>
        <dbReference type="Google" id="ProtNLM"/>
    </source>
</evidence>
<accession>A0AA38RS77</accession>
<evidence type="ECO:0000313" key="2">
    <source>
        <dbReference type="EMBL" id="KAJ9149580.1"/>
    </source>
</evidence>
<gene>
    <name evidence="2" type="ORF">NKR19_g5658</name>
</gene>
<dbReference type="AlphaFoldDB" id="A0AA38RS77"/>
<name>A0AA38RS77_9PEZI</name>
<feature type="region of interest" description="Disordered" evidence="1">
    <location>
        <begin position="1"/>
        <end position="44"/>
    </location>
</feature>
<keyword evidence="3" id="KW-1185">Reference proteome</keyword>
<protein>
    <recommendedName>
        <fullName evidence="4">Polymer-forming cytoskeletal protein</fullName>
    </recommendedName>
</protein>